<keyword evidence="1" id="KW-0812">Transmembrane</keyword>
<keyword evidence="1" id="KW-0472">Membrane</keyword>
<feature type="transmembrane region" description="Helical" evidence="1">
    <location>
        <begin position="20"/>
        <end position="41"/>
    </location>
</feature>
<dbReference type="PANTHER" id="PTHR31794">
    <property type="entry name" value="AUXIN EFFLUX TRANSPORTER FAMILY PROTEIN (EUROFUNG)"/>
    <property type="match status" value="1"/>
</dbReference>
<reference evidence="2 3" key="1">
    <citation type="journal article" date="2018" name="Evol. Lett.">
        <title>Horizontal gene cluster transfer increased hallucinogenic mushroom diversity.</title>
        <authorList>
            <person name="Reynolds H.T."/>
            <person name="Vijayakumar V."/>
            <person name="Gluck-Thaler E."/>
            <person name="Korotkin H.B."/>
            <person name="Matheny P.B."/>
            <person name="Slot J.C."/>
        </authorList>
    </citation>
    <scope>NUCLEOTIDE SEQUENCE [LARGE SCALE GENOMIC DNA]</scope>
    <source>
        <strain evidence="2 3">2631</strain>
    </source>
</reference>
<evidence type="ECO:0000313" key="3">
    <source>
        <dbReference type="Proteomes" id="UP000283269"/>
    </source>
</evidence>
<dbReference type="AlphaFoldDB" id="A0A409XF94"/>
<accession>A0A409XF94</accession>
<evidence type="ECO:0000256" key="1">
    <source>
        <dbReference type="SAM" id="Phobius"/>
    </source>
</evidence>
<comment type="caution">
    <text evidence="2">The sequence shown here is derived from an EMBL/GenBank/DDBJ whole genome shotgun (WGS) entry which is preliminary data.</text>
</comment>
<dbReference type="STRING" id="93625.A0A409XF94"/>
<organism evidence="2 3">
    <name type="scientific">Psilocybe cyanescens</name>
    <dbReference type="NCBI Taxonomy" id="93625"/>
    <lineage>
        <taxon>Eukaryota</taxon>
        <taxon>Fungi</taxon>
        <taxon>Dikarya</taxon>
        <taxon>Basidiomycota</taxon>
        <taxon>Agaricomycotina</taxon>
        <taxon>Agaricomycetes</taxon>
        <taxon>Agaricomycetidae</taxon>
        <taxon>Agaricales</taxon>
        <taxon>Agaricineae</taxon>
        <taxon>Strophariaceae</taxon>
        <taxon>Psilocybe</taxon>
    </lineage>
</organism>
<dbReference type="GO" id="GO:0005783">
    <property type="term" value="C:endoplasmic reticulum"/>
    <property type="evidence" value="ECO:0007669"/>
    <property type="project" value="TreeGrafter"/>
</dbReference>
<dbReference type="InParanoid" id="A0A409XF94"/>
<keyword evidence="3" id="KW-1185">Reference proteome</keyword>
<dbReference type="EMBL" id="NHYD01001873">
    <property type="protein sequence ID" value="PPQ89459.1"/>
    <property type="molecule type" value="Genomic_DNA"/>
</dbReference>
<dbReference type="Proteomes" id="UP000283269">
    <property type="component" value="Unassembled WGS sequence"/>
</dbReference>
<keyword evidence="1" id="KW-1133">Transmembrane helix</keyword>
<gene>
    <name evidence="2" type="ORF">CVT25_012961</name>
</gene>
<protein>
    <submittedName>
        <fullName evidence="2">Uncharacterized protein</fullName>
    </submittedName>
</protein>
<dbReference type="OrthoDB" id="2499604at2759"/>
<dbReference type="PANTHER" id="PTHR31794:SF2">
    <property type="entry name" value="AUXIN EFFLUX TRANSPORTER FAMILY PROTEIN (EUROFUNG)"/>
    <property type="match status" value="1"/>
</dbReference>
<evidence type="ECO:0000313" key="2">
    <source>
        <dbReference type="EMBL" id="PPQ89459.1"/>
    </source>
</evidence>
<sequence>MSAGSEYHAYLNQEMGGLRLSILKIFLQYTAGYILATRSILNKVTQKKLKELWAIPTWLVINKGTSMVVGRVMGWIFKLRKSQRYSLVVSVSDLAWDSDDHKNAMLGHMLIYFAIYGTLGMEIRYSQSVSLLACGHDPHTINHLIHNHGVDLHPQTRHR</sequence>
<name>A0A409XF94_PSICY</name>
<proteinExistence type="predicted"/>